<evidence type="ECO:0000256" key="3">
    <source>
        <dbReference type="ARBA" id="ARBA00022448"/>
    </source>
</evidence>
<dbReference type="Pfam" id="PF03591">
    <property type="entry name" value="AzlC"/>
    <property type="match status" value="1"/>
</dbReference>
<reference evidence="9 10" key="1">
    <citation type="submission" date="2021-01" db="EMBL/GenBank/DDBJ databases">
        <title>Genomic Encyclopedia of Type Strains, Phase IV (KMG-IV): sequencing the most valuable type-strain genomes for metagenomic binning, comparative biology and taxonomic classification.</title>
        <authorList>
            <person name="Goeker M."/>
        </authorList>
    </citation>
    <scope>NUCLEOTIDE SEQUENCE [LARGE SCALE GENOMIC DNA]</scope>
    <source>
        <strain evidence="9 10">DSM 25890</strain>
    </source>
</reference>
<feature type="transmembrane region" description="Helical" evidence="8">
    <location>
        <begin position="137"/>
        <end position="160"/>
    </location>
</feature>
<evidence type="ECO:0000256" key="6">
    <source>
        <dbReference type="ARBA" id="ARBA00022989"/>
    </source>
</evidence>
<sequence>MKKKIDQEENQIIIKNVREGIIAGIPILVGYIPVAMAFGMLAKTVGTTFAESLLFSILVFAGASQFMALNLLAVGVGIGEIILATLLMNFRHFLMSGSLAARLKKGERALIPLLAFGVTDETFSVTMLKKGEVEASYVLPLQLISYISWVGGTGLGYLLGEVIPPILRNSMGIALYGMFMAILIPAMKASKTVTILALGAGAVNTLITYSKILPSGWSLIVTILVVSAAGVYLFPEEEETKDE</sequence>
<feature type="transmembrane region" description="Helical" evidence="8">
    <location>
        <begin position="21"/>
        <end position="42"/>
    </location>
</feature>
<evidence type="ECO:0000313" key="9">
    <source>
        <dbReference type="EMBL" id="MBM7615734.1"/>
    </source>
</evidence>
<dbReference type="PANTHER" id="PTHR34979:SF1">
    <property type="entry name" value="INNER MEMBRANE PROTEIN YGAZ"/>
    <property type="match status" value="1"/>
</dbReference>
<evidence type="ECO:0000256" key="7">
    <source>
        <dbReference type="ARBA" id="ARBA00023136"/>
    </source>
</evidence>
<comment type="caution">
    <text evidence="9">The sequence shown here is derived from an EMBL/GenBank/DDBJ whole genome shotgun (WGS) entry which is preliminary data.</text>
</comment>
<feature type="transmembrane region" description="Helical" evidence="8">
    <location>
        <begin position="54"/>
        <end position="87"/>
    </location>
</feature>
<comment type="similarity">
    <text evidence="2">Belongs to the AzlC family.</text>
</comment>
<evidence type="ECO:0000256" key="8">
    <source>
        <dbReference type="SAM" id="Phobius"/>
    </source>
</evidence>
<keyword evidence="7 8" id="KW-0472">Membrane</keyword>
<evidence type="ECO:0000313" key="10">
    <source>
        <dbReference type="Proteomes" id="UP001314796"/>
    </source>
</evidence>
<keyword evidence="6 8" id="KW-1133">Transmembrane helix</keyword>
<evidence type="ECO:0000256" key="4">
    <source>
        <dbReference type="ARBA" id="ARBA00022475"/>
    </source>
</evidence>
<organism evidence="9 10">
    <name type="scientific">Alkaliphilus hydrothermalis</name>
    <dbReference type="NCBI Taxonomy" id="1482730"/>
    <lineage>
        <taxon>Bacteria</taxon>
        <taxon>Bacillati</taxon>
        <taxon>Bacillota</taxon>
        <taxon>Clostridia</taxon>
        <taxon>Peptostreptococcales</taxon>
        <taxon>Natronincolaceae</taxon>
        <taxon>Alkaliphilus</taxon>
    </lineage>
</organism>
<dbReference type="EMBL" id="JAFBEE010000016">
    <property type="protein sequence ID" value="MBM7615734.1"/>
    <property type="molecule type" value="Genomic_DNA"/>
</dbReference>
<dbReference type="PANTHER" id="PTHR34979">
    <property type="entry name" value="INNER MEMBRANE PROTEIN YGAZ"/>
    <property type="match status" value="1"/>
</dbReference>
<evidence type="ECO:0000256" key="5">
    <source>
        <dbReference type="ARBA" id="ARBA00022692"/>
    </source>
</evidence>
<feature type="transmembrane region" description="Helical" evidence="8">
    <location>
        <begin position="166"/>
        <end position="186"/>
    </location>
</feature>
<dbReference type="InterPro" id="IPR011606">
    <property type="entry name" value="Brnchd-chn_aa_trnsp_permease"/>
</dbReference>
<evidence type="ECO:0000256" key="1">
    <source>
        <dbReference type="ARBA" id="ARBA00004651"/>
    </source>
</evidence>
<keyword evidence="4" id="KW-1003">Cell membrane</keyword>
<keyword evidence="3" id="KW-0813">Transport</keyword>
<dbReference type="Proteomes" id="UP001314796">
    <property type="component" value="Unassembled WGS sequence"/>
</dbReference>
<accession>A0ABS2NRZ4</accession>
<name>A0ABS2NRZ4_9FIRM</name>
<proteinExistence type="inferred from homology"/>
<dbReference type="RefSeq" id="WP_204403266.1">
    <property type="nucleotide sequence ID" value="NZ_JAFBEE010000016.1"/>
</dbReference>
<evidence type="ECO:0000256" key="2">
    <source>
        <dbReference type="ARBA" id="ARBA00010735"/>
    </source>
</evidence>
<keyword evidence="5 8" id="KW-0812">Transmembrane</keyword>
<gene>
    <name evidence="9" type="ORF">JOC73_002308</name>
</gene>
<feature type="transmembrane region" description="Helical" evidence="8">
    <location>
        <begin position="216"/>
        <end position="234"/>
    </location>
</feature>
<keyword evidence="10" id="KW-1185">Reference proteome</keyword>
<protein>
    <submittedName>
        <fullName evidence="9">4-azaleucine resistance transporter AzlC</fullName>
    </submittedName>
</protein>
<comment type="subcellular location">
    <subcellularLocation>
        <location evidence="1">Cell membrane</location>
        <topology evidence="1">Multi-pass membrane protein</topology>
    </subcellularLocation>
</comment>